<keyword evidence="2" id="KW-1185">Reference proteome</keyword>
<accession>A0A6P2BX99</accession>
<organism evidence="1 2">
    <name type="scientific">Trebonia kvetii</name>
    <dbReference type="NCBI Taxonomy" id="2480626"/>
    <lineage>
        <taxon>Bacteria</taxon>
        <taxon>Bacillati</taxon>
        <taxon>Actinomycetota</taxon>
        <taxon>Actinomycetes</taxon>
        <taxon>Streptosporangiales</taxon>
        <taxon>Treboniaceae</taxon>
        <taxon>Trebonia</taxon>
    </lineage>
</organism>
<dbReference type="AlphaFoldDB" id="A0A6P2BX99"/>
<evidence type="ECO:0000313" key="1">
    <source>
        <dbReference type="EMBL" id="TVZ02795.1"/>
    </source>
</evidence>
<proteinExistence type="predicted"/>
<dbReference type="RefSeq" id="WP_145854957.1">
    <property type="nucleotide sequence ID" value="NZ_RPFW01000004.1"/>
</dbReference>
<sequence length="82" mass="8721">MNGERAETILRLLAEAELRNQLAPGPPPGRADPARAERLSASWRLATGHGELDLGVAAGARLPRRHTLMAAARSLAGGCSWR</sequence>
<dbReference type="EMBL" id="RPFW01000004">
    <property type="protein sequence ID" value="TVZ02795.1"/>
    <property type="molecule type" value="Genomic_DNA"/>
</dbReference>
<dbReference type="Proteomes" id="UP000460272">
    <property type="component" value="Unassembled WGS sequence"/>
</dbReference>
<gene>
    <name evidence="1" type="ORF">EAS64_20075</name>
</gene>
<reference evidence="1 2" key="1">
    <citation type="submission" date="2018-11" db="EMBL/GenBank/DDBJ databases">
        <title>Trebonia kvetii gen.nov., sp.nov., a novel acidophilic actinobacterium, and proposal of the new actinobacterial family Treboniaceae fam. nov.</title>
        <authorList>
            <person name="Rapoport D."/>
            <person name="Sagova-Mareckova M."/>
            <person name="Sedlacek I."/>
            <person name="Provaznik J."/>
            <person name="Kralova S."/>
            <person name="Pavlinic D."/>
            <person name="Benes V."/>
            <person name="Kopecky J."/>
        </authorList>
    </citation>
    <scope>NUCLEOTIDE SEQUENCE [LARGE SCALE GENOMIC DNA]</scope>
    <source>
        <strain evidence="1 2">15Tr583</strain>
    </source>
</reference>
<name>A0A6P2BX99_9ACTN</name>
<evidence type="ECO:0000313" key="2">
    <source>
        <dbReference type="Proteomes" id="UP000460272"/>
    </source>
</evidence>
<comment type="caution">
    <text evidence="1">The sequence shown here is derived from an EMBL/GenBank/DDBJ whole genome shotgun (WGS) entry which is preliminary data.</text>
</comment>
<protein>
    <submittedName>
        <fullName evidence="1">Uncharacterized protein</fullName>
    </submittedName>
</protein>